<keyword evidence="12" id="KW-1015">Disulfide bond</keyword>
<dbReference type="InterPro" id="IPR036188">
    <property type="entry name" value="FAD/NAD-bd_sf"/>
</dbReference>
<feature type="binding site" evidence="16">
    <location>
        <begin position="140"/>
        <end position="142"/>
    </location>
    <ligand>
        <name>FAD</name>
        <dbReference type="ChEBI" id="CHEBI:57692"/>
    </ligand>
</feature>
<dbReference type="PANTHER" id="PTHR43014:SF4">
    <property type="entry name" value="PYRIDINE NUCLEOTIDE-DISULFIDE OXIDOREDUCTASE RCLA-RELATED"/>
    <property type="match status" value="1"/>
</dbReference>
<keyword evidence="13 18" id="KW-0676">Redox-active center</keyword>
<dbReference type="Gene3D" id="3.30.390.30">
    <property type="match status" value="1"/>
</dbReference>
<dbReference type="Pfam" id="PF02852">
    <property type="entry name" value="Pyr_redox_dim"/>
    <property type="match status" value="1"/>
</dbReference>
<dbReference type="NCBIfam" id="TIGR02053">
    <property type="entry name" value="MerA"/>
    <property type="match status" value="1"/>
</dbReference>
<keyword evidence="8 16" id="KW-0274">FAD</keyword>
<accession>A0A2M7INF9</accession>
<dbReference type="GO" id="GO:0003955">
    <property type="term" value="F:NAD(P)H dehydrogenase (quinone) activity"/>
    <property type="evidence" value="ECO:0007669"/>
    <property type="project" value="TreeGrafter"/>
</dbReference>
<dbReference type="InterPro" id="IPR023753">
    <property type="entry name" value="FAD/NAD-binding_dom"/>
</dbReference>
<sequence>MNIYDLIIIGGGAGAFAAGIKANELGKKTLIINGGLPVGGTCVNVGCVPSKILVQAGEVIHQAKHHGIPGIEIEVKHVDFKKVIEHELSMVEMFRQEKYQKVLKNLAQVTFLEGRASFTEEKEIEVSGNKYTAEKFVIATGSTANVPPIAGIHEVGYLTHIEALSLKDLPKEMVIIGAGPVGLELAQVYARFGTKVTMLQHSEHIFPHGESELMARLRKILEEEGITIHTKAEAESVKMRNGKKELTYKVDGKEQLIVVDEILLASGKTANTADLNLGVVGVAVNDRKAIIVNEYFETNVPYVYAVGDVTNLPMRLETTAGHEGTLVIENIFVGAKSQIAYDEVPYAIFTDPGYASVGLTEEAQMKRDNVCACRTVPFTSIPKAGIIGRTEGVIKMGVDPKTGVIVGVHILAPNAADLIAEAMVLIKNKNTIDDVLNFLPVFPTLSEAIKYGALSFKKDLSQLSCCI</sequence>
<keyword evidence="11 18" id="KW-0560">Oxidoreductase</keyword>
<comment type="catalytic activity">
    <reaction evidence="15">
        <text>Hg + NADP(+) + H(+) = Hg(2+) + NADPH</text>
        <dbReference type="Rhea" id="RHEA:23856"/>
        <dbReference type="ChEBI" id="CHEBI:15378"/>
        <dbReference type="ChEBI" id="CHEBI:16170"/>
        <dbReference type="ChEBI" id="CHEBI:16793"/>
        <dbReference type="ChEBI" id="CHEBI:57783"/>
        <dbReference type="ChEBI" id="CHEBI:58349"/>
        <dbReference type="EC" id="1.16.1.1"/>
    </reaction>
</comment>
<dbReference type="Proteomes" id="UP000230837">
    <property type="component" value="Unassembled WGS sequence"/>
</dbReference>
<evidence type="ECO:0000256" key="12">
    <source>
        <dbReference type="ARBA" id="ARBA00023157"/>
    </source>
</evidence>
<evidence type="ECO:0000256" key="7">
    <source>
        <dbReference type="ARBA" id="ARBA00022723"/>
    </source>
</evidence>
<dbReference type="InterPro" id="IPR012999">
    <property type="entry name" value="Pyr_OxRdtase_I_AS"/>
</dbReference>
<evidence type="ECO:0000256" key="4">
    <source>
        <dbReference type="ARBA" id="ARBA00014791"/>
    </source>
</evidence>
<evidence type="ECO:0000256" key="8">
    <source>
        <dbReference type="ARBA" id="ARBA00022827"/>
    </source>
</evidence>
<evidence type="ECO:0000256" key="13">
    <source>
        <dbReference type="ARBA" id="ARBA00023284"/>
    </source>
</evidence>
<comment type="subunit">
    <text evidence="2">Homodimer.</text>
</comment>
<comment type="caution">
    <text evidence="21">The sequence shown here is derived from an EMBL/GenBank/DDBJ whole genome shotgun (WGS) entry which is preliminary data.</text>
</comment>
<name>A0A2M7INF9_9BACT</name>
<feature type="binding site" evidence="16">
    <location>
        <position position="267"/>
    </location>
    <ligand>
        <name>NAD(+)</name>
        <dbReference type="ChEBI" id="CHEBI:57540"/>
    </ligand>
</feature>
<keyword evidence="16" id="KW-0520">NAD</keyword>
<dbReference type="SUPFAM" id="SSF55424">
    <property type="entry name" value="FAD/NAD-linked reductases, dimerisation (C-terminal) domain"/>
    <property type="match status" value="1"/>
</dbReference>
<organism evidence="21 22">
    <name type="scientific">Candidatus Kaiserbacteria bacterium CG_4_8_14_3_um_filter_38_9</name>
    <dbReference type="NCBI Taxonomy" id="1974599"/>
    <lineage>
        <taxon>Bacteria</taxon>
        <taxon>Candidatus Kaiseribacteriota</taxon>
    </lineage>
</organism>
<feature type="domain" description="Pyridine nucleotide-disulphide oxidoreductase dimerisation" evidence="19">
    <location>
        <begin position="344"/>
        <end position="450"/>
    </location>
</feature>
<evidence type="ECO:0000256" key="6">
    <source>
        <dbReference type="ARBA" id="ARBA00022630"/>
    </source>
</evidence>
<evidence type="ECO:0000259" key="20">
    <source>
        <dbReference type="Pfam" id="PF07992"/>
    </source>
</evidence>
<proteinExistence type="inferred from homology"/>
<evidence type="ECO:0000256" key="2">
    <source>
        <dbReference type="ARBA" id="ARBA00011738"/>
    </source>
</evidence>
<dbReference type="GO" id="GO:0050660">
    <property type="term" value="F:flavin adenine dinucleotide binding"/>
    <property type="evidence" value="ECO:0007669"/>
    <property type="project" value="InterPro"/>
</dbReference>
<dbReference type="InterPro" id="IPR021179">
    <property type="entry name" value="Mercury_reductase_MerA"/>
</dbReference>
<dbReference type="GO" id="GO:0050661">
    <property type="term" value="F:NADP binding"/>
    <property type="evidence" value="ECO:0007669"/>
    <property type="project" value="InterPro"/>
</dbReference>
<gene>
    <name evidence="21" type="primary">merA</name>
    <name evidence="21" type="ORF">COZ82_02970</name>
</gene>
<dbReference type="PROSITE" id="PS00076">
    <property type="entry name" value="PYRIDINE_REDOX_1"/>
    <property type="match status" value="1"/>
</dbReference>
<reference evidence="22" key="1">
    <citation type="submission" date="2017-09" db="EMBL/GenBank/DDBJ databases">
        <title>Depth-based differentiation of microbial function through sediment-hosted aquifers and enrichment of novel symbionts in the deep terrestrial subsurface.</title>
        <authorList>
            <person name="Probst A.J."/>
            <person name="Ladd B."/>
            <person name="Jarett J.K."/>
            <person name="Geller-Mcgrath D.E."/>
            <person name="Sieber C.M.K."/>
            <person name="Emerson J.B."/>
            <person name="Anantharaman K."/>
            <person name="Thomas B.C."/>
            <person name="Malmstrom R."/>
            <person name="Stieglmeier M."/>
            <person name="Klingl A."/>
            <person name="Woyke T."/>
            <person name="Ryan C.M."/>
            <person name="Banfield J.F."/>
        </authorList>
    </citation>
    <scope>NUCLEOTIDE SEQUENCE [LARGE SCALE GENOMIC DNA]</scope>
</reference>
<dbReference type="PRINTS" id="PR00368">
    <property type="entry name" value="FADPNR"/>
</dbReference>
<evidence type="ECO:0000256" key="18">
    <source>
        <dbReference type="RuleBase" id="RU003691"/>
    </source>
</evidence>
<dbReference type="AlphaFoldDB" id="A0A2M7INF9"/>
<keyword evidence="7" id="KW-0479">Metal-binding</keyword>
<keyword evidence="9" id="KW-0521">NADP</keyword>
<dbReference type="PANTHER" id="PTHR43014">
    <property type="entry name" value="MERCURIC REDUCTASE"/>
    <property type="match status" value="1"/>
</dbReference>
<feature type="disulfide bond" description="Redox-active" evidence="17">
    <location>
        <begin position="42"/>
        <end position="47"/>
    </location>
</feature>
<evidence type="ECO:0000256" key="1">
    <source>
        <dbReference type="ARBA" id="ARBA00007532"/>
    </source>
</evidence>
<keyword evidence="10" id="KW-0476">Mercury</keyword>
<evidence type="ECO:0000259" key="19">
    <source>
        <dbReference type="Pfam" id="PF02852"/>
    </source>
</evidence>
<protein>
    <recommendedName>
        <fullName evidence="4">Mercuric reductase</fullName>
        <ecNumber evidence="3">1.16.1.1</ecNumber>
    </recommendedName>
    <alternativeName>
        <fullName evidence="14">Hg(II) reductase</fullName>
    </alternativeName>
</protein>
<evidence type="ECO:0000256" key="15">
    <source>
        <dbReference type="ARBA" id="ARBA00048984"/>
    </source>
</evidence>
<evidence type="ECO:0000256" key="16">
    <source>
        <dbReference type="PIRSR" id="PIRSR000350-3"/>
    </source>
</evidence>
<dbReference type="InterPro" id="IPR016156">
    <property type="entry name" value="FAD/NAD-linked_Rdtase_dimer_sf"/>
</dbReference>
<dbReference type="SUPFAM" id="SSF51905">
    <property type="entry name" value="FAD/NAD(P)-binding domain"/>
    <property type="match status" value="1"/>
</dbReference>
<comment type="cofactor">
    <cofactor evidence="16">
        <name>FAD</name>
        <dbReference type="ChEBI" id="CHEBI:57692"/>
    </cofactor>
    <text evidence="16">Binds 1 FAD per subunit.</text>
</comment>
<feature type="domain" description="FAD/NAD(P)-binding" evidence="20">
    <location>
        <begin position="4"/>
        <end position="317"/>
    </location>
</feature>
<dbReference type="EC" id="1.16.1.1" evidence="3"/>
<dbReference type="EMBL" id="PFHR01000154">
    <property type="protein sequence ID" value="PIW96808.1"/>
    <property type="molecule type" value="Genomic_DNA"/>
</dbReference>
<feature type="binding site" evidence="16">
    <location>
        <position position="51"/>
    </location>
    <ligand>
        <name>FAD</name>
        <dbReference type="ChEBI" id="CHEBI:57692"/>
    </ligand>
</feature>
<dbReference type="GO" id="GO:0016668">
    <property type="term" value="F:oxidoreductase activity, acting on a sulfur group of donors, NAD(P) as acceptor"/>
    <property type="evidence" value="ECO:0007669"/>
    <property type="project" value="InterPro"/>
</dbReference>
<evidence type="ECO:0000313" key="22">
    <source>
        <dbReference type="Proteomes" id="UP000230837"/>
    </source>
</evidence>
<dbReference type="Gene3D" id="3.50.50.60">
    <property type="entry name" value="FAD/NAD(P)-binding domain"/>
    <property type="match status" value="2"/>
</dbReference>
<comment type="similarity">
    <text evidence="1 18">Belongs to the class-I pyridine nucleotide-disulfide oxidoreductase family.</text>
</comment>
<dbReference type="GO" id="GO:0045340">
    <property type="term" value="F:mercury ion binding"/>
    <property type="evidence" value="ECO:0007669"/>
    <property type="project" value="InterPro"/>
</dbReference>
<evidence type="ECO:0000256" key="5">
    <source>
        <dbReference type="ARBA" id="ARBA00022466"/>
    </source>
</evidence>
<dbReference type="InterPro" id="IPR001100">
    <property type="entry name" value="Pyr_nuc-diS_OxRdtase"/>
</dbReference>
<feature type="binding site" evidence="16">
    <location>
        <position position="308"/>
    </location>
    <ligand>
        <name>FAD</name>
        <dbReference type="ChEBI" id="CHEBI:57692"/>
    </ligand>
</feature>
<keyword evidence="5" id="KW-0475">Mercuric resistance</keyword>
<dbReference type="PRINTS" id="PR00411">
    <property type="entry name" value="PNDRDTASEI"/>
</dbReference>
<keyword evidence="6 18" id="KW-0285">Flavoprotein</keyword>
<evidence type="ECO:0000256" key="11">
    <source>
        <dbReference type="ARBA" id="ARBA00023002"/>
    </source>
</evidence>
<feature type="binding site" evidence="16">
    <location>
        <begin position="177"/>
        <end position="184"/>
    </location>
    <ligand>
        <name>NAD(+)</name>
        <dbReference type="ChEBI" id="CHEBI:57540"/>
    </ligand>
</feature>
<evidence type="ECO:0000256" key="17">
    <source>
        <dbReference type="PIRSR" id="PIRSR000350-4"/>
    </source>
</evidence>
<evidence type="ECO:0000313" key="21">
    <source>
        <dbReference type="EMBL" id="PIW96808.1"/>
    </source>
</evidence>
<dbReference type="Pfam" id="PF07992">
    <property type="entry name" value="Pyr_redox_2"/>
    <property type="match status" value="1"/>
</dbReference>
<dbReference type="GO" id="GO:0016152">
    <property type="term" value="F:mercury (II) reductase (NADP+) activity"/>
    <property type="evidence" value="ECO:0007669"/>
    <property type="project" value="UniProtKB-EC"/>
</dbReference>
<dbReference type="GO" id="GO:0050787">
    <property type="term" value="P:detoxification of mercury ion"/>
    <property type="evidence" value="ECO:0007669"/>
    <property type="project" value="InterPro"/>
</dbReference>
<dbReference type="PIRSF" id="PIRSF000350">
    <property type="entry name" value="Mercury_reductase_MerA"/>
    <property type="match status" value="1"/>
</dbReference>
<keyword evidence="16" id="KW-0547">Nucleotide-binding</keyword>
<dbReference type="InterPro" id="IPR004099">
    <property type="entry name" value="Pyr_nucl-diS_OxRdtase_dimer"/>
</dbReference>
<evidence type="ECO:0000256" key="14">
    <source>
        <dbReference type="ARBA" id="ARBA00031725"/>
    </source>
</evidence>
<evidence type="ECO:0000256" key="10">
    <source>
        <dbReference type="ARBA" id="ARBA00022914"/>
    </source>
</evidence>
<evidence type="ECO:0000256" key="3">
    <source>
        <dbReference type="ARBA" id="ARBA00012661"/>
    </source>
</evidence>
<evidence type="ECO:0000256" key="9">
    <source>
        <dbReference type="ARBA" id="ARBA00022857"/>
    </source>
</evidence>